<name>A0ABQ1UEF0_9NOCA</name>
<feature type="compositionally biased region" description="Polar residues" evidence="1">
    <location>
        <begin position="59"/>
        <end position="73"/>
    </location>
</feature>
<dbReference type="EMBL" id="BMCS01000001">
    <property type="protein sequence ID" value="GGF16680.1"/>
    <property type="molecule type" value="Genomic_DNA"/>
</dbReference>
<keyword evidence="2" id="KW-1133">Transmembrane helix</keyword>
<organism evidence="3 4">
    <name type="scientific">Williamsia phyllosphaerae</name>
    <dbReference type="NCBI Taxonomy" id="885042"/>
    <lineage>
        <taxon>Bacteria</taxon>
        <taxon>Bacillati</taxon>
        <taxon>Actinomycetota</taxon>
        <taxon>Actinomycetes</taxon>
        <taxon>Mycobacteriales</taxon>
        <taxon>Nocardiaceae</taxon>
        <taxon>Williamsia</taxon>
    </lineage>
</organism>
<evidence type="ECO:0000313" key="4">
    <source>
        <dbReference type="Proteomes" id="UP000632454"/>
    </source>
</evidence>
<evidence type="ECO:0000256" key="2">
    <source>
        <dbReference type="SAM" id="Phobius"/>
    </source>
</evidence>
<dbReference type="Proteomes" id="UP000632454">
    <property type="component" value="Unassembled WGS sequence"/>
</dbReference>
<protein>
    <submittedName>
        <fullName evidence="3">Uncharacterized protein</fullName>
    </submittedName>
</protein>
<keyword evidence="2" id="KW-0812">Transmembrane</keyword>
<proteinExistence type="predicted"/>
<gene>
    <name evidence="3" type="ORF">GCM10007298_10890</name>
</gene>
<keyword evidence="2" id="KW-0472">Membrane</keyword>
<accession>A0ABQ1UEF0</accession>
<feature type="region of interest" description="Disordered" evidence="1">
    <location>
        <begin position="59"/>
        <end position="80"/>
    </location>
</feature>
<keyword evidence="4" id="KW-1185">Reference proteome</keyword>
<reference evidence="4" key="1">
    <citation type="journal article" date="2019" name="Int. J. Syst. Evol. Microbiol.">
        <title>The Global Catalogue of Microorganisms (GCM) 10K type strain sequencing project: providing services to taxonomists for standard genome sequencing and annotation.</title>
        <authorList>
            <consortium name="The Broad Institute Genomics Platform"/>
            <consortium name="The Broad Institute Genome Sequencing Center for Infectious Disease"/>
            <person name="Wu L."/>
            <person name="Ma J."/>
        </authorList>
    </citation>
    <scope>NUCLEOTIDE SEQUENCE [LARGE SCALE GENOMIC DNA]</scope>
    <source>
        <strain evidence="4">CCM 7855</strain>
    </source>
</reference>
<comment type="caution">
    <text evidence="3">The sequence shown here is derived from an EMBL/GenBank/DDBJ whole genome shotgun (WGS) entry which is preliminary data.</text>
</comment>
<evidence type="ECO:0000256" key="1">
    <source>
        <dbReference type="SAM" id="MobiDB-lite"/>
    </source>
</evidence>
<sequence>MIVAFVAAWPYLLATYVAVQLGADNPSTTRAIIGWVFETPWLVFLIIVGLMAAFGSKTTTTGQASASTPTGNEIRQVRRGKSSAYVHFGCTVNHRTPETASRCTSRRT</sequence>
<feature type="transmembrane region" description="Helical" evidence="2">
    <location>
        <begin position="32"/>
        <end position="54"/>
    </location>
</feature>
<evidence type="ECO:0000313" key="3">
    <source>
        <dbReference type="EMBL" id="GGF16680.1"/>
    </source>
</evidence>